<reference evidence="1" key="1">
    <citation type="submission" date="2021-03" db="EMBL/GenBank/DDBJ databases">
        <authorList>
            <person name="Tran Van P."/>
        </authorList>
    </citation>
    <scope>NUCLEOTIDE SEQUENCE</scope>
</reference>
<evidence type="ECO:0000313" key="1">
    <source>
        <dbReference type="EMBL" id="CAG2057517.1"/>
    </source>
</evidence>
<protein>
    <submittedName>
        <fullName evidence="1">Uncharacterized protein</fullName>
    </submittedName>
</protein>
<accession>A0ABN7NT77</accession>
<name>A0ABN7NT77_TIMPD</name>
<dbReference type="Proteomes" id="UP001153148">
    <property type="component" value="Unassembled WGS sequence"/>
</dbReference>
<evidence type="ECO:0000313" key="2">
    <source>
        <dbReference type="Proteomes" id="UP001153148"/>
    </source>
</evidence>
<keyword evidence="2" id="KW-1185">Reference proteome</keyword>
<organism evidence="1 2">
    <name type="scientific">Timema podura</name>
    <name type="common">Walking stick</name>
    <dbReference type="NCBI Taxonomy" id="61482"/>
    <lineage>
        <taxon>Eukaryota</taxon>
        <taxon>Metazoa</taxon>
        <taxon>Ecdysozoa</taxon>
        <taxon>Arthropoda</taxon>
        <taxon>Hexapoda</taxon>
        <taxon>Insecta</taxon>
        <taxon>Pterygota</taxon>
        <taxon>Neoptera</taxon>
        <taxon>Polyneoptera</taxon>
        <taxon>Phasmatodea</taxon>
        <taxon>Timematodea</taxon>
        <taxon>Timematoidea</taxon>
        <taxon>Timematidae</taxon>
        <taxon>Timema</taxon>
    </lineage>
</organism>
<sequence length="159" mass="17594">MENSVCNSSHGAILTGQCSRGVGTLQKRYRTTVGSWHSTHSPGVKAHTLPEVKEGFGSLTNLCLDRGLNSVPLTQISNTLPVDRQFLPQTPAAIALTPNYEEIGVRIPRCCQLGLHIVIHVLMECISPKERSHLNLENFGLQVGFQFALWTFLLFLEQI</sequence>
<gene>
    <name evidence="1" type="ORF">TPAB3V08_LOCUS4495</name>
</gene>
<comment type="caution">
    <text evidence="1">The sequence shown here is derived from an EMBL/GenBank/DDBJ whole genome shotgun (WGS) entry which is preliminary data.</text>
</comment>
<proteinExistence type="predicted"/>
<dbReference type="EMBL" id="CAJPIN010005547">
    <property type="protein sequence ID" value="CAG2057517.1"/>
    <property type="molecule type" value="Genomic_DNA"/>
</dbReference>